<comment type="subunit">
    <text evidence="7">Monomer.</text>
</comment>
<evidence type="ECO:0000256" key="3">
    <source>
        <dbReference type="ARBA" id="ARBA00002737"/>
    </source>
</evidence>
<keyword evidence="13 16" id="KW-0411">Iron-sulfur</keyword>
<dbReference type="NCBIfam" id="TIGR01341">
    <property type="entry name" value="aconitase_1"/>
    <property type="match status" value="1"/>
</dbReference>
<evidence type="ECO:0000256" key="5">
    <source>
        <dbReference type="ARBA" id="ARBA00005026"/>
    </source>
</evidence>
<dbReference type="InterPro" id="IPR018136">
    <property type="entry name" value="Aconitase_4Fe-4S_BS"/>
</dbReference>
<dbReference type="NCBIfam" id="NF006757">
    <property type="entry name" value="PRK09277.1"/>
    <property type="match status" value="1"/>
</dbReference>
<evidence type="ECO:0000256" key="4">
    <source>
        <dbReference type="ARBA" id="ARBA00004717"/>
    </source>
</evidence>
<keyword evidence="8 16" id="KW-0004">4Fe-4S</keyword>
<dbReference type="InterPro" id="IPR001030">
    <property type="entry name" value="Acoase/IPM_deHydtase_lsu_aba"/>
</dbReference>
<proteinExistence type="inferred from homology"/>
<evidence type="ECO:0000256" key="13">
    <source>
        <dbReference type="ARBA" id="ARBA00023014"/>
    </source>
</evidence>
<evidence type="ECO:0000259" key="18">
    <source>
        <dbReference type="Pfam" id="PF00694"/>
    </source>
</evidence>
<dbReference type="Pfam" id="PF00330">
    <property type="entry name" value="Aconitase"/>
    <property type="match status" value="1"/>
</dbReference>
<keyword evidence="12 16" id="KW-0408">Iron</keyword>
<evidence type="ECO:0000256" key="2">
    <source>
        <dbReference type="ARBA" id="ARBA00001966"/>
    </source>
</evidence>
<reference evidence="19 20" key="1">
    <citation type="submission" date="2012-09" db="EMBL/GenBank/DDBJ databases">
        <title>The Genome Sequence of Sphingobium yanoikuyae ATCC 51230.</title>
        <authorList>
            <consortium name="The Broad Institute Genome Sequencing Platform"/>
            <person name="Earl A."/>
            <person name="Ward D."/>
            <person name="Feldgarden M."/>
            <person name="Gevers D."/>
            <person name="Huys G."/>
            <person name="Walker B."/>
            <person name="Young S.K."/>
            <person name="Zeng Q."/>
            <person name="Gargeya S."/>
            <person name="Fitzgerald M."/>
            <person name="Haas B."/>
            <person name="Abouelleil A."/>
            <person name="Alvarado L."/>
            <person name="Arachchi H.M."/>
            <person name="Berlin A.M."/>
            <person name="Chapman S.B."/>
            <person name="Goldberg J."/>
            <person name="Griggs A."/>
            <person name="Gujja S."/>
            <person name="Hansen M."/>
            <person name="Howarth C."/>
            <person name="Imamovic A."/>
            <person name="Larimer J."/>
            <person name="McCowen C."/>
            <person name="Montmayeur A."/>
            <person name="Murphy C."/>
            <person name="Neiman D."/>
            <person name="Pearson M."/>
            <person name="Priest M."/>
            <person name="Roberts A."/>
            <person name="Saif S."/>
            <person name="Shea T."/>
            <person name="Sisk P."/>
            <person name="Sykes S."/>
            <person name="Wortman J."/>
            <person name="Nusbaum C."/>
            <person name="Birren B."/>
        </authorList>
    </citation>
    <scope>NUCLEOTIDE SEQUENCE [LARGE SCALE GENOMIC DNA]</scope>
    <source>
        <strain evidence="19 20">ATCC 51230</strain>
    </source>
</reference>
<dbReference type="InterPro" id="IPR044137">
    <property type="entry name" value="AcnA_IRP_Swivel"/>
</dbReference>
<dbReference type="InterPro" id="IPR015931">
    <property type="entry name" value="Acnase/IPM_dHydase_lsu_aba_1/3"/>
</dbReference>
<evidence type="ECO:0000256" key="14">
    <source>
        <dbReference type="ARBA" id="ARBA00023239"/>
    </source>
</evidence>
<comment type="caution">
    <text evidence="19">The sequence shown here is derived from an EMBL/GenBank/DDBJ whole genome shotgun (WGS) entry which is preliminary data.</text>
</comment>
<dbReference type="RefSeq" id="WP_004211346.1">
    <property type="nucleotide sequence ID" value="NZ_JH992904.1"/>
</dbReference>
<dbReference type="GO" id="GO:0046872">
    <property type="term" value="F:metal ion binding"/>
    <property type="evidence" value="ECO:0007669"/>
    <property type="project" value="UniProtKB-KW"/>
</dbReference>
<evidence type="ECO:0000256" key="9">
    <source>
        <dbReference type="ARBA" id="ARBA00022532"/>
    </source>
</evidence>
<keyword evidence="20" id="KW-1185">Reference proteome</keyword>
<dbReference type="Gene3D" id="3.30.499.10">
    <property type="entry name" value="Aconitase, domain 3"/>
    <property type="match status" value="2"/>
</dbReference>
<keyword evidence="11" id="KW-0694">RNA-binding</keyword>
<dbReference type="NCBIfam" id="NF009520">
    <property type="entry name" value="PRK12881.1"/>
    <property type="match status" value="1"/>
</dbReference>
<organism evidence="19 20">
    <name type="scientific">Sphingobium yanoikuyae ATCC 51230</name>
    <dbReference type="NCBI Taxonomy" id="883163"/>
    <lineage>
        <taxon>Bacteria</taxon>
        <taxon>Pseudomonadati</taxon>
        <taxon>Pseudomonadota</taxon>
        <taxon>Alphaproteobacteria</taxon>
        <taxon>Sphingomonadales</taxon>
        <taxon>Sphingomonadaceae</taxon>
        <taxon>Sphingobium</taxon>
    </lineage>
</organism>
<dbReference type="GO" id="GO:0003723">
    <property type="term" value="F:RNA binding"/>
    <property type="evidence" value="ECO:0007669"/>
    <property type="project" value="UniProtKB-KW"/>
</dbReference>
<accession>K9CRV4</accession>
<dbReference type="SUPFAM" id="SSF53732">
    <property type="entry name" value="Aconitase iron-sulfur domain"/>
    <property type="match status" value="1"/>
</dbReference>
<dbReference type="SUPFAM" id="SSF52016">
    <property type="entry name" value="LeuD/IlvD-like"/>
    <property type="match status" value="1"/>
</dbReference>
<comment type="cofactor">
    <cofactor evidence="2">
        <name>[4Fe-4S] cluster</name>
        <dbReference type="ChEBI" id="CHEBI:49883"/>
    </cofactor>
</comment>
<dbReference type="GO" id="GO:0051539">
    <property type="term" value="F:4 iron, 4 sulfur cluster binding"/>
    <property type="evidence" value="ECO:0007669"/>
    <property type="project" value="UniProtKB-KW"/>
</dbReference>
<comment type="similarity">
    <text evidence="6 16">Belongs to the aconitase/IPM isomerase family.</text>
</comment>
<dbReference type="UniPathway" id="UPA00223">
    <property type="reaction ID" value="UER00718"/>
</dbReference>
<dbReference type="PROSITE" id="PS00450">
    <property type="entry name" value="ACONITASE_1"/>
    <property type="match status" value="1"/>
</dbReference>
<feature type="domain" description="Aconitase A/isopropylmalate dehydratase small subunit swivel" evidence="18">
    <location>
        <begin position="693"/>
        <end position="816"/>
    </location>
</feature>
<evidence type="ECO:0000256" key="1">
    <source>
        <dbReference type="ARBA" id="ARBA00000118"/>
    </source>
</evidence>
<dbReference type="CDD" id="cd01580">
    <property type="entry name" value="AcnA_IRP_Swivel"/>
    <property type="match status" value="1"/>
</dbReference>
<dbReference type="GO" id="GO:0006099">
    <property type="term" value="P:tricarboxylic acid cycle"/>
    <property type="evidence" value="ECO:0007669"/>
    <property type="project" value="UniProtKB-UniPathway"/>
</dbReference>
<dbReference type="PATRIC" id="fig|883163.3.peg.3751"/>
<dbReference type="FunFam" id="3.30.499.10:FF:000020">
    <property type="entry name" value="Aconitate hydratase A"/>
    <property type="match status" value="1"/>
</dbReference>
<dbReference type="Gene3D" id="3.20.19.10">
    <property type="entry name" value="Aconitase, domain 4"/>
    <property type="match status" value="1"/>
</dbReference>
<evidence type="ECO:0000256" key="7">
    <source>
        <dbReference type="ARBA" id="ARBA00011245"/>
    </source>
</evidence>
<dbReference type="InterPro" id="IPR036008">
    <property type="entry name" value="Aconitase_4Fe-4S_dom"/>
</dbReference>
<feature type="domain" description="Aconitase/3-isopropylmalate dehydratase large subunit alpha/beta/alpha" evidence="17">
    <location>
        <begin position="71"/>
        <end position="561"/>
    </location>
</feature>
<dbReference type="EC" id="4.2.1.3" evidence="16"/>
<comment type="function">
    <text evidence="16">Catalyzes the isomerization of citrate to isocitrate via cis-aconitate.</text>
</comment>
<dbReference type="AlphaFoldDB" id="K9CRV4"/>
<evidence type="ECO:0000256" key="8">
    <source>
        <dbReference type="ARBA" id="ARBA00022485"/>
    </source>
</evidence>
<dbReference type="Proteomes" id="UP000009887">
    <property type="component" value="Unassembled WGS sequence"/>
</dbReference>
<keyword evidence="9" id="KW-0816">Tricarboxylic acid cycle</keyword>
<protein>
    <recommendedName>
        <fullName evidence="16">Aconitate hydratase</fullName>
        <shortName evidence="16">Aconitase</shortName>
        <ecNumber evidence="16">4.2.1.3</ecNumber>
    </recommendedName>
</protein>
<dbReference type="InterPro" id="IPR015928">
    <property type="entry name" value="Aconitase/3IPM_dehydase_swvl"/>
</dbReference>
<evidence type="ECO:0000256" key="10">
    <source>
        <dbReference type="ARBA" id="ARBA00022723"/>
    </source>
</evidence>
<evidence type="ECO:0000256" key="15">
    <source>
        <dbReference type="ARBA" id="ARBA00023501"/>
    </source>
</evidence>
<evidence type="ECO:0000313" key="20">
    <source>
        <dbReference type="Proteomes" id="UP000009887"/>
    </source>
</evidence>
<comment type="function">
    <text evidence="3">Involved in the catabolism of short chain fatty acids (SCFA) via the tricarboxylic acid (TCA)(acetyl degradation route) and probably the 2-methylcitrate cycle I (propionate degradation route). Catalyzes the reversible isomerization of citrate to isocitrate via cis-aconitate. Could catalyze the hydration of 2-methyl-cis-aconitate to yield (2R,3S)-2-methylisocitrate. The apo form of AcnA functions as a RNA-binding regulatory protein.</text>
</comment>
<evidence type="ECO:0000259" key="17">
    <source>
        <dbReference type="Pfam" id="PF00330"/>
    </source>
</evidence>
<keyword evidence="10" id="KW-0479">Metal-binding</keyword>
<evidence type="ECO:0000313" key="19">
    <source>
        <dbReference type="EMBL" id="EKU73681.1"/>
    </source>
</evidence>
<dbReference type="PANTHER" id="PTHR11670">
    <property type="entry name" value="ACONITASE/IRON-RESPONSIVE ELEMENT FAMILY MEMBER"/>
    <property type="match status" value="1"/>
</dbReference>
<dbReference type="EMBL" id="AGZU01000014">
    <property type="protein sequence ID" value="EKU73681.1"/>
    <property type="molecule type" value="Genomic_DNA"/>
</dbReference>
<dbReference type="Pfam" id="PF00694">
    <property type="entry name" value="Aconitase_C"/>
    <property type="match status" value="1"/>
</dbReference>
<comment type="catalytic activity">
    <reaction evidence="15 16">
        <text>citrate = D-threo-isocitrate</text>
        <dbReference type="Rhea" id="RHEA:10336"/>
        <dbReference type="ChEBI" id="CHEBI:15562"/>
        <dbReference type="ChEBI" id="CHEBI:16947"/>
        <dbReference type="EC" id="4.2.1.3"/>
    </reaction>
</comment>
<evidence type="ECO:0000256" key="6">
    <source>
        <dbReference type="ARBA" id="ARBA00007185"/>
    </source>
</evidence>
<comment type="catalytic activity">
    <reaction evidence="1">
        <text>(2S,3R)-3-hydroxybutane-1,2,3-tricarboxylate = 2-methyl-cis-aconitate + H2O</text>
        <dbReference type="Rhea" id="RHEA:17941"/>
        <dbReference type="ChEBI" id="CHEBI:15377"/>
        <dbReference type="ChEBI" id="CHEBI:57429"/>
        <dbReference type="ChEBI" id="CHEBI:57872"/>
        <dbReference type="EC" id="4.2.1.99"/>
    </reaction>
</comment>
<comment type="pathway">
    <text evidence="5">Organic acid metabolism; propanoate degradation.</text>
</comment>
<dbReference type="HOGENOM" id="CLU_013476_2_1_5"/>
<dbReference type="GO" id="GO:0047456">
    <property type="term" value="F:2-methylisocitrate dehydratase activity"/>
    <property type="evidence" value="ECO:0007669"/>
    <property type="project" value="UniProtKB-EC"/>
</dbReference>
<dbReference type="InterPro" id="IPR000573">
    <property type="entry name" value="AconitaseA/IPMdHydase_ssu_swvl"/>
</dbReference>
<evidence type="ECO:0000256" key="12">
    <source>
        <dbReference type="ARBA" id="ARBA00023004"/>
    </source>
</evidence>
<dbReference type="FunFam" id="3.30.499.10:FF:000002">
    <property type="entry name" value="Aconitate hydratase"/>
    <property type="match status" value="1"/>
</dbReference>
<gene>
    <name evidence="19" type="ORF">HMPREF9718_03686</name>
</gene>
<dbReference type="GO" id="GO:0003994">
    <property type="term" value="F:aconitate hydratase activity"/>
    <property type="evidence" value="ECO:0007669"/>
    <property type="project" value="UniProtKB-EC"/>
</dbReference>
<comment type="pathway">
    <text evidence="4">Carbohydrate metabolism; tricarboxylic acid cycle; isocitrate from oxaloacetate: step 2/2.</text>
</comment>
<dbReference type="CDD" id="cd01586">
    <property type="entry name" value="AcnA_IRP"/>
    <property type="match status" value="1"/>
</dbReference>
<dbReference type="InterPro" id="IPR006249">
    <property type="entry name" value="Aconitase/IRP2"/>
</dbReference>
<dbReference type="PROSITE" id="PS01244">
    <property type="entry name" value="ACONITASE_2"/>
    <property type="match status" value="1"/>
</dbReference>
<name>K9CRV4_SPHYA</name>
<evidence type="ECO:0000256" key="16">
    <source>
        <dbReference type="RuleBase" id="RU361275"/>
    </source>
</evidence>
<evidence type="ECO:0000256" key="11">
    <source>
        <dbReference type="ARBA" id="ARBA00022884"/>
    </source>
</evidence>
<dbReference type="PRINTS" id="PR00415">
    <property type="entry name" value="ACONITASE"/>
</dbReference>
<dbReference type="Gene3D" id="6.10.190.10">
    <property type="match status" value="1"/>
</dbReference>
<sequence>MTATGQDTLGTRDTLNVGGKDIAYYSLEKAAAKLGDVSRLPFSMKVLLENLLRFEDGVTVTTDDIKAIVDWQNDKGKAEREIQYRPARVLLQDFTGVPCVVDLAAMRDAMNALGADASKINPQVPVHLVIDHSVMVDEFGTPRAFQDNMEIEYQRNMERYDFLKWGSKSLANFYAVPPGTGICHQVNLENIAQGVWSSEGADGATIAYPDTCVGTDSHTTMVNGLGVLGWGVGGIEAEAAMLGQPVSMLIPEVVGFKFTGNLKEGVTATDLVLTCTQMLRARGVVGRFVEYFGPGLATLSLADRATLANMAPEYGATCGFFGIDDKTLDYMRLTGRSDENIALVEAYAKQQGFWIDPSVEPIFTDTLELDLSTVVPSLAGPKRPQDRVALPEVDDVFNADMVNTYKKAQTRVPVEGKDYDIGDGDVTIAAITSCTNTSNPNVLIAAGLVAKKANELGLKPKPWVKTSLAPGSQVVTDYLEKAGLQAHLDAIGFNLVGYGCTTCIGNSGPLAEPISKAINENGLVAAAVISGNRNFEGRVSPDVRANFLASPPLVVAYALKGTVIEDFITTPIGTSKDGEAVYLKDIWPTNDEVATTLAGAVDREMFRARYANVYKGDAHWQAIEVTGSDTYKWRAGSTYVANPPYFEGLTMTPAPVTDIIGAMPLAIFGDSITTDHISPAGSIKATSPAGKWLSEHQVAQADYNSYGSRRGHHEVMMRGTFANIRIKNLMLDGVEGGMTSYQGEVMPIYDAAMKHKADGTPLVVIGGKEYGTGSSRDWAAKGTNLLGVRAVIVESFERIHRSNLVGMGVLPLVFKDGQTRDTLGLKGDDSFTITGVADLKPRQDVEVQVTRADGSTFSFTALCRIDTVNELEYFLNGGILQYVLRKLAA</sequence>
<keyword evidence="14 16" id="KW-0456">Lyase</keyword>
<dbReference type="FunFam" id="3.20.19.10:FF:000001">
    <property type="entry name" value="Aconitate hydratase"/>
    <property type="match status" value="1"/>
</dbReference>